<proteinExistence type="predicted"/>
<dbReference type="AlphaFoldDB" id="A0A931GJN5"/>
<accession>A0A931GJN5</accession>
<dbReference type="Proteomes" id="UP000625033">
    <property type="component" value="Unassembled WGS sequence"/>
</dbReference>
<organism evidence="1 2">
    <name type="scientific">Zhihengliuella flava</name>
    <dbReference type="NCBI Taxonomy" id="1285193"/>
    <lineage>
        <taxon>Bacteria</taxon>
        <taxon>Bacillati</taxon>
        <taxon>Actinomycetota</taxon>
        <taxon>Actinomycetes</taxon>
        <taxon>Micrococcales</taxon>
        <taxon>Micrococcaceae</taxon>
        <taxon>Zhihengliuella</taxon>
    </lineage>
</organism>
<comment type="caution">
    <text evidence="1">The sequence shown here is derived from an EMBL/GenBank/DDBJ whole genome shotgun (WGS) entry which is preliminary data.</text>
</comment>
<evidence type="ECO:0000313" key="1">
    <source>
        <dbReference type="EMBL" id="MBG6085536.1"/>
    </source>
</evidence>
<gene>
    <name evidence="1" type="ORF">IW252_002303</name>
</gene>
<name>A0A931GJN5_9MICC</name>
<sequence length="199" mass="22173">MLIALYLRDLAGVVGTPVPLDDGAGPVLCAVQPAVKPRAATELSHSELAELSQEWHQWWRRMVLRYDVDGSPEAADLPEAALLGQPDFDAFRASPALQKLLRAHYGAAHDWANERRRQYNTVAREHAAAGRRRVVETLVQERSLEGAAGQDLEINLVELPLAERRAWLTGRRTVLLSQDLAADQTLLRSYLEPMIRLIG</sequence>
<protein>
    <submittedName>
        <fullName evidence="1">Uncharacterized protein</fullName>
    </submittedName>
</protein>
<dbReference type="EMBL" id="JADOTZ010000001">
    <property type="protein sequence ID" value="MBG6085536.1"/>
    <property type="molecule type" value="Genomic_DNA"/>
</dbReference>
<reference evidence="1" key="1">
    <citation type="submission" date="2020-11" db="EMBL/GenBank/DDBJ databases">
        <title>Sequencing the genomes of 1000 actinobacteria strains.</title>
        <authorList>
            <person name="Klenk H.-P."/>
        </authorList>
    </citation>
    <scope>NUCLEOTIDE SEQUENCE</scope>
    <source>
        <strain evidence="1">DSM 26152</strain>
    </source>
</reference>
<keyword evidence="2" id="KW-1185">Reference proteome</keyword>
<evidence type="ECO:0000313" key="2">
    <source>
        <dbReference type="Proteomes" id="UP000625033"/>
    </source>
</evidence>